<name>A0A948X410_9BACT</name>
<evidence type="ECO:0000313" key="14">
    <source>
        <dbReference type="EMBL" id="MBU3855043.1"/>
    </source>
</evidence>
<keyword evidence="5 10" id="KW-0067">ATP-binding</keyword>
<feature type="domain" description="Mur ligase central" evidence="13">
    <location>
        <begin position="100"/>
        <end position="290"/>
    </location>
</feature>
<keyword evidence="7 10" id="KW-0573">Peptidoglycan synthesis</keyword>
<sequence>MTDVGALYRVFLSCPGGVVTDSRRPVPGAMFVALKGESFDGNLFAGKALEGGCSYAVVDDPGVIPSDDSARYLLVDDGLDALRLLAREHRRKLGTRLIGVTGTNGKTTTKELLRAVLSRHFRVLATEGNLNNDIGVPLTLLRLRPEHEVGIVEMGASHPGDIRRLVEVAEPDFGIITNVGEAHLQGFGSIEGVARTKGELYDFLRSRKGSQIFLNADDSRLCMMAADLDAVAYGTSGNVRIWGEGMESASSDPCFSFAWRDCNCPDALYKVHTCLVGAYNLPNVLAACAVGIRFGVSPEDICAGIESYVPIQGRSRLVKTERNRVVADAYNANPTSMEAALCNFARMEAPHKMAVLGDMKELGEASGRDHRRILELASGLGLDRLIVVGPEFASALSAGGIPVENYPDAAAVGELFRKTRPEGFLILLKGSHSMTLESLLPLL</sequence>
<dbReference type="InterPro" id="IPR013221">
    <property type="entry name" value="Mur_ligase_cen"/>
</dbReference>
<dbReference type="Proteomes" id="UP000784286">
    <property type="component" value="Unassembled WGS sequence"/>
</dbReference>
<dbReference type="PANTHER" id="PTHR43024">
    <property type="entry name" value="UDP-N-ACETYLMURAMOYL-TRIPEPTIDE--D-ALANYL-D-ALANINE LIGASE"/>
    <property type="match status" value="1"/>
</dbReference>
<dbReference type="SUPFAM" id="SSF53244">
    <property type="entry name" value="MurD-like peptide ligases, peptide-binding domain"/>
    <property type="match status" value="1"/>
</dbReference>
<keyword evidence="1 10" id="KW-0963">Cytoplasm</keyword>
<dbReference type="PANTHER" id="PTHR43024:SF1">
    <property type="entry name" value="UDP-N-ACETYLMURAMOYL-TRIPEPTIDE--D-ALANYL-D-ALANINE LIGASE"/>
    <property type="match status" value="1"/>
</dbReference>
<evidence type="ECO:0000256" key="1">
    <source>
        <dbReference type="ARBA" id="ARBA00022490"/>
    </source>
</evidence>
<dbReference type="SUPFAM" id="SSF53623">
    <property type="entry name" value="MurD-like peptide ligases, catalytic domain"/>
    <property type="match status" value="1"/>
</dbReference>
<keyword evidence="8 10" id="KW-0131">Cell cycle</keyword>
<dbReference type="EC" id="6.3.2.10" evidence="10 11"/>
<comment type="caution">
    <text evidence="14">The sequence shown here is derived from an EMBL/GenBank/DDBJ whole genome shotgun (WGS) entry which is preliminary data.</text>
</comment>
<evidence type="ECO:0000256" key="9">
    <source>
        <dbReference type="ARBA" id="ARBA00023316"/>
    </source>
</evidence>
<dbReference type="Gene3D" id="3.90.190.20">
    <property type="entry name" value="Mur ligase, C-terminal domain"/>
    <property type="match status" value="1"/>
</dbReference>
<comment type="pathway">
    <text evidence="10 11">Cell wall biogenesis; peptidoglycan biosynthesis.</text>
</comment>
<dbReference type="GO" id="GO:0005737">
    <property type="term" value="C:cytoplasm"/>
    <property type="evidence" value="ECO:0007669"/>
    <property type="project" value="UniProtKB-SubCell"/>
</dbReference>
<dbReference type="GO" id="GO:0047480">
    <property type="term" value="F:UDP-N-acetylmuramoyl-tripeptide-D-alanyl-D-alanine ligase activity"/>
    <property type="evidence" value="ECO:0007669"/>
    <property type="project" value="UniProtKB-UniRule"/>
</dbReference>
<evidence type="ECO:0000256" key="11">
    <source>
        <dbReference type="RuleBase" id="RU004136"/>
    </source>
</evidence>
<dbReference type="InterPro" id="IPR004101">
    <property type="entry name" value="Mur_ligase_C"/>
</dbReference>
<dbReference type="GO" id="GO:0008360">
    <property type="term" value="P:regulation of cell shape"/>
    <property type="evidence" value="ECO:0007669"/>
    <property type="project" value="UniProtKB-KW"/>
</dbReference>
<comment type="function">
    <text evidence="10 11">Involved in cell wall formation. Catalyzes the final step in the synthesis of UDP-N-acetylmuramoyl-pentapeptide, the precursor of murein.</text>
</comment>
<keyword evidence="4 10" id="KW-0547">Nucleotide-binding</keyword>
<dbReference type="SUPFAM" id="SSF63418">
    <property type="entry name" value="MurE/MurF N-terminal domain"/>
    <property type="match status" value="1"/>
</dbReference>
<dbReference type="InterPro" id="IPR051046">
    <property type="entry name" value="MurCDEF_CellWall_CoF430Synth"/>
</dbReference>
<dbReference type="GO" id="GO:0051301">
    <property type="term" value="P:cell division"/>
    <property type="evidence" value="ECO:0007669"/>
    <property type="project" value="UniProtKB-KW"/>
</dbReference>
<evidence type="ECO:0000256" key="4">
    <source>
        <dbReference type="ARBA" id="ARBA00022741"/>
    </source>
</evidence>
<keyword evidence="2 10" id="KW-0436">Ligase</keyword>
<dbReference type="AlphaFoldDB" id="A0A948X410"/>
<evidence type="ECO:0000256" key="2">
    <source>
        <dbReference type="ARBA" id="ARBA00022598"/>
    </source>
</evidence>
<dbReference type="GO" id="GO:0005524">
    <property type="term" value="F:ATP binding"/>
    <property type="evidence" value="ECO:0007669"/>
    <property type="project" value="UniProtKB-UniRule"/>
</dbReference>
<keyword evidence="3 10" id="KW-0132">Cell division</keyword>
<protein>
    <recommendedName>
        <fullName evidence="10 11">UDP-N-acetylmuramoyl-tripeptide--D-alanyl-D-alanine ligase</fullName>
        <ecNumber evidence="10 11">6.3.2.10</ecNumber>
    </recommendedName>
    <alternativeName>
        <fullName evidence="10">D-alanyl-D-alanine-adding enzyme</fullName>
    </alternativeName>
</protein>
<dbReference type="Gene3D" id="3.40.1390.10">
    <property type="entry name" value="MurE/MurF, N-terminal domain"/>
    <property type="match status" value="1"/>
</dbReference>
<dbReference type="InterPro" id="IPR035911">
    <property type="entry name" value="MurE/MurF_N"/>
</dbReference>
<evidence type="ECO:0000256" key="5">
    <source>
        <dbReference type="ARBA" id="ARBA00022840"/>
    </source>
</evidence>
<evidence type="ECO:0000256" key="7">
    <source>
        <dbReference type="ARBA" id="ARBA00022984"/>
    </source>
</evidence>
<dbReference type="GO" id="GO:0009252">
    <property type="term" value="P:peptidoglycan biosynthetic process"/>
    <property type="evidence" value="ECO:0007669"/>
    <property type="project" value="UniProtKB-UniRule"/>
</dbReference>
<dbReference type="EMBL" id="JAHLFJ010000005">
    <property type="protein sequence ID" value="MBU3855043.1"/>
    <property type="molecule type" value="Genomic_DNA"/>
</dbReference>
<reference evidence="14" key="1">
    <citation type="journal article" date="2021" name="PeerJ">
        <title>Extensive microbial diversity within the chicken gut microbiome revealed by metagenomics and culture.</title>
        <authorList>
            <person name="Gilroy R."/>
            <person name="Ravi A."/>
            <person name="Getino M."/>
            <person name="Pursley I."/>
            <person name="Horton D.L."/>
            <person name="Alikhan N.F."/>
            <person name="Baker D."/>
            <person name="Gharbi K."/>
            <person name="Hall N."/>
            <person name="Watson M."/>
            <person name="Adriaenssens E.M."/>
            <person name="Foster-Nyarko E."/>
            <person name="Jarju S."/>
            <person name="Secka A."/>
            <person name="Antonio M."/>
            <person name="Oren A."/>
            <person name="Chaudhuri R.R."/>
            <person name="La Ragione R."/>
            <person name="Hildebrand F."/>
            <person name="Pallen M.J."/>
        </authorList>
    </citation>
    <scope>NUCLEOTIDE SEQUENCE</scope>
    <source>
        <strain evidence="14">8470</strain>
    </source>
</reference>
<organism evidence="14 15">
    <name type="scientific">Candidatus Phocaeicola excrementipullorum</name>
    <dbReference type="NCBI Taxonomy" id="2838731"/>
    <lineage>
        <taxon>Bacteria</taxon>
        <taxon>Pseudomonadati</taxon>
        <taxon>Bacteroidota</taxon>
        <taxon>Bacteroidia</taxon>
        <taxon>Bacteroidales</taxon>
        <taxon>Bacteroidaceae</taxon>
        <taxon>Phocaeicola</taxon>
    </lineage>
</organism>
<evidence type="ECO:0000256" key="6">
    <source>
        <dbReference type="ARBA" id="ARBA00022960"/>
    </source>
</evidence>
<gene>
    <name evidence="10 14" type="primary">murF</name>
    <name evidence="14" type="ORF">H9928_00525</name>
</gene>
<dbReference type="GO" id="GO:0071555">
    <property type="term" value="P:cell wall organization"/>
    <property type="evidence" value="ECO:0007669"/>
    <property type="project" value="UniProtKB-KW"/>
</dbReference>
<dbReference type="Pfam" id="PF08245">
    <property type="entry name" value="Mur_ligase_M"/>
    <property type="match status" value="1"/>
</dbReference>
<feature type="binding site" evidence="10">
    <location>
        <begin position="102"/>
        <end position="108"/>
    </location>
    <ligand>
        <name>ATP</name>
        <dbReference type="ChEBI" id="CHEBI:30616"/>
    </ligand>
</feature>
<evidence type="ECO:0000259" key="13">
    <source>
        <dbReference type="Pfam" id="PF08245"/>
    </source>
</evidence>
<comment type="catalytic activity">
    <reaction evidence="10 11">
        <text>D-alanyl-D-alanine + UDP-N-acetyl-alpha-D-muramoyl-L-alanyl-gamma-D-glutamyl-meso-2,6-diaminopimelate + ATP = UDP-N-acetyl-alpha-D-muramoyl-L-alanyl-gamma-D-glutamyl-meso-2,6-diaminopimeloyl-D-alanyl-D-alanine + ADP + phosphate + H(+)</text>
        <dbReference type="Rhea" id="RHEA:28374"/>
        <dbReference type="ChEBI" id="CHEBI:15378"/>
        <dbReference type="ChEBI" id="CHEBI:30616"/>
        <dbReference type="ChEBI" id="CHEBI:43474"/>
        <dbReference type="ChEBI" id="CHEBI:57822"/>
        <dbReference type="ChEBI" id="CHEBI:61386"/>
        <dbReference type="ChEBI" id="CHEBI:83905"/>
        <dbReference type="ChEBI" id="CHEBI:456216"/>
        <dbReference type="EC" id="6.3.2.10"/>
    </reaction>
</comment>
<dbReference type="NCBIfam" id="TIGR01143">
    <property type="entry name" value="murF"/>
    <property type="match status" value="1"/>
</dbReference>
<dbReference type="InterPro" id="IPR036615">
    <property type="entry name" value="Mur_ligase_C_dom_sf"/>
</dbReference>
<evidence type="ECO:0000256" key="10">
    <source>
        <dbReference type="HAMAP-Rule" id="MF_02019"/>
    </source>
</evidence>
<evidence type="ECO:0000256" key="3">
    <source>
        <dbReference type="ARBA" id="ARBA00022618"/>
    </source>
</evidence>
<proteinExistence type="inferred from homology"/>
<accession>A0A948X410</accession>
<dbReference type="InterPro" id="IPR005863">
    <property type="entry name" value="UDP-N-AcMur_synth"/>
</dbReference>
<feature type="domain" description="Mur ligase C-terminal" evidence="12">
    <location>
        <begin position="313"/>
        <end position="431"/>
    </location>
</feature>
<evidence type="ECO:0000256" key="8">
    <source>
        <dbReference type="ARBA" id="ARBA00023306"/>
    </source>
</evidence>
<dbReference type="InterPro" id="IPR036565">
    <property type="entry name" value="Mur-like_cat_sf"/>
</dbReference>
<comment type="subcellular location">
    <subcellularLocation>
        <location evidence="10 11">Cytoplasm</location>
    </subcellularLocation>
</comment>
<evidence type="ECO:0000259" key="12">
    <source>
        <dbReference type="Pfam" id="PF02875"/>
    </source>
</evidence>
<reference evidence="14" key="2">
    <citation type="submission" date="2021-04" db="EMBL/GenBank/DDBJ databases">
        <authorList>
            <person name="Gilroy R."/>
        </authorList>
    </citation>
    <scope>NUCLEOTIDE SEQUENCE</scope>
    <source>
        <strain evidence="14">8470</strain>
    </source>
</reference>
<evidence type="ECO:0000313" key="15">
    <source>
        <dbReference type="Proteomes" id="UP000784286"/>
    </source>
</evidence>
<dbReference type="HAMAP" id="MF_02019">
    <property type="entry name" value="MurF"/>
    <property type="match status" value="1"/>
</dbReference>
<dbReference type="Pfam" id="PF02875">
    <property type="entry name" value="Mur_ligase_C"/>
    <property type="match status" value="1"/>
</dbReference>
<comment type="similarity">
    <text evidence="10">Belongs to the MurCDEF family. MurF subfamily.</text>
</comment>
<keyword evidence="9 10" id="KW-0961">Cell wall biogenesis/degradation</keyword>
<dbReference type="Gene3D" id="3.40.1190.10">
    <property type="entry name" value="Mur-like, catalytic domain"/>
    <property type="match status" value="1"/>
</dbReference>
<keyword evidence="6 10" id="KW-0133">Cell shape</keyword>